<proteinExistence type="predicted"/>
<dbReference type="EMBL" id="JASJEU010000007">
    <property type="protein sequence ID" value="MDJ1649872.1"/>
    <property type="molecule type" value="Genomic_DNA"/>
</dbReference>
<sequence length="136" mass="15173">MERHPKQIHVRMSEREIASAKRLAQELGMTVSDLFRALLQLPAEAVREGGALVVVDRTTAARISREMTRWGHHYNQAVHALNAIAYYLRANDMDAAEVMEELARAERTLQEMQPGIESLRREAAALGEGAIAALAR</sequence>
<keyword evidence="2" id="KW-1185">Reference proteome</keyword>
<dbReference type="RefSeq" id="WP_283831218.1">
    <property type="nucleotide sequence ID" value="NZ_JASJEU010000007.1"/>
</dbReference>
<evidence type="ECO:0000313" key="2">
    <source>
        <dbReference type="Proteomes" id="UP001232750"/>
    </source>
</evidence>
<dbReference type="Proteomes" id="UP001232750">
    <property type="component" value="Unassembled WGS sequence"/>
</dbReference>
<evidence type="ECO:0000313" key="1">
    <source>
        <dbReference type="EMBL" id="MDJ1649872.1"/>
    </source>
</evidence>
<organism evidence="1 2">
    <name type="scientific">Gordonibacter faecis</name>
    <dbReference type="NCBI Taxonomy" id="3047475"/>
    <lineage>
        <taxon>Bacteria</taxon>
        <taxon>Bacillati</taxon>
        <taxon>Actinomycetota</taxon>
        <taxon>Coriobacteriia</taxon>
        <taxon>Eggerthellales</taxon>
        <taxon>Eggerthellaceae</taxon>
        <taxon>Gordonibacter</taxon>
    </lineage>
</organism>
<gene>
    <name evidence="1" type="ORF">QNJ86_03570</name>
</gene>
<protein>
    <recommendedName>
        <fullName evidence="3">CopG family transcriptional regulator</fullName>
    </recommendedName>
</protein>
<evidence type="ECO:0008006" key="3">
    <source>
        <dbReference type="Google" id="ProtNLM"/>
    </source>
</evidence>
<accession>A0ABT7DK21</accession>
<name>A0ABT7DK21_9ACTN</name>
<reference evidence="1 2" key="1">
    <citation type="submission" date="2023-05" db="EMBL/GenBank/DDBJ databases">
        <title>Gordonibacter KGMB12511T sp. nov., isolated from faeces of healthy Korean.</title>
        <authorList>
            <person name="Kim H.S."/>
            <person name="Kim J.-S."/>
            <person name="Suh M.K."/>
            <person name="Eom M.K."/>
            <person name="Do H.E."/>
            <person name="Lee J.-S."/>
        </authorList>
    </citation>
    <scope>NUCLEOTIDE SEQUENCE [LARGE SCALE GENOMIC DNA]</scope>
    <source>
        <strain evidence="1 2">KGMB12511</strain>
    </source>
</reference>
<comment type="caution">
    <text evidence="1">The sequence shown here is derived from an EMBL/GenBank/DDBJ whole genome shotgun (WGS) entry which is preliminary data.</text>
</comment>